<evidence type="ECO:0000313" key="2">
    <source>
        <dbReference type="RefSeq" id="XP_075080849.1"/>
    </source>
</evidence>
<dbReference type="Proteomes" id="UP000790787">
    <property type="component" value="Chromosome 2"/>
</dbReference>
<dbReference type="RefSeq" id="XP_075080849.1">
    <property type="nucleotide sequence ID" value="XM_075224748.1"/>
</dbReference>
<keyword evidence="1" id="KW-1185">Reference proteome</keyword>
<proteinExistence type="predicted"/>
<protein>
    <submittedName>
        <fullName evidence="2">Uncharacterized protein LOC142166212</fullName>
    </submittedName>
</protein>
<reference evidence="2" key="2">
    <citation type="submission" date="2025-08" db="UniProtKB">
        <authorList>
            <consortium name="RefSeq"/>
        </authorList>
    </citation>
    <scope>IDENTIFICATION</scope>
    <source>
        <tissue evidence="2">Leaf</tissue>
    </source>
</reference>
<gene>
    <name evidence="2" type="primary">LOC142166212</name>
</gene>
<organism evidence="1 2">
    <name type="scientific">Nicotiana tabacum</name>
    <name type="common">Common tobacco</name>
    <dbReference type="NCBI Taxonomy" id="4097"/>
    <lineage>
        <taxon>Eukaryota</taxon>
        <taxon>Viridiplantae</taxon>
        <taxon>Streptophyta</taxon>
        <taxon>Embryophyta</taxon>
        <taxon>Tracheophyta</taxon>
        <taxon>Spermatophyta</taxon>
        <taxon>Magnoliopsida</taxon>
        <taxon>eudicotyledons</taxon>
        <taxon>Gunneridae</taxon>
        <taxon>Pentapetalae</taxon>
        <taxon>asterids</taxon>
        <taxon>lamiids</taxon>
        <taxon>Solanales</taxon>
        <taxon>Solanaceae</taxon>
        <taxon>Nicotianoideae</taxon>
        <taxon>Nicotianeae</taxon>
        <taxon>Nicotiana</taxon>
    </lineage>
</organism>
<evidence type="ECO:0000313" key="1">
    <source>
        <dbReference type="Proteomes" id="UP000790787"/>
    </source>
</evidence>
<sequence length="122" mass="13931">MEQYTPKLKFTKVLWEFSEHGSIKVNTYGASRGNPGRRSIDYVLRNGEGNVVYACGKEIKECTNTETEVRAIAEALRYCVEHDCVLIDLHIDSMLIKNVIQGVWTTPWTMAVYVEEIKELMG</sequence>
<accession>A0AC58S7A8</accession>
<name>A0AC58S7A8_TOBAC</name>
<reference evidence="1" key="1">
    <citation type="journal article" date="2014" name="Nat. Commun.">
        <title>The tobacco genome sequence and its comparison with those of tomato and potato.</title>
        <authorList>
            <person name="Sierro N."/>
            <person name="Battey J.N."/>
            <person name="Ouadi S."/>
            <person name="Bakaher N."/>
            <person name="Bovet L."/>
            <person name="Willig A."/>
            <person name="Goepfert S."/>
            <person name="Peitsch M.C."/>
            <person name="Ivanov N.V."/>
        </authorList>
    </citation>
    <scope>NUCLEOTIDE SEQUENCE [LARGE SCALE GENOMIC DNA]</scope>
</reference>